<dbReference type="SUPFAM" id="SSF69322">
    <property type="entry name" value="Tricorn protease domain 2"/>
    <property type="match status" value="1"/>
</dbReference>
<dbReference type="RefSeq" id="WP_029720532.1">
    <property type="nucleotide sequence ID" value="NZ_JNVU01000041.1"/>
</dbReference>
<accession>A0A073B6F2</accession>
<sequence>MTTGSLRRLLALAACLLVLTGCASIPEHSSPKAIKRVDGGNASVEISPPPEGLDPFALVRSFVDSAASPEKDHEAARLHLAGKAERDWHPPAGLLLLTNVDTIPTPQTGPQPRGVQSVTLQADKVGRLLPDSSFVPETGEYTVELRTERQPNGEWRIVSPPPELIASRSSFESIYRPVPVYFLNHSRTAVVPDIRYLPAQPTSTLPRQVIDLLIAGPSKGMTGAMQTALPEGVGTTTNTSESPDAALEVNFTNLGDISLETRRLIAAQVVLSLQSVSSARVRLMEEGSALLPEKKDLRPSDVQQYSTDFWPRPDLPGLAVVDERLVYLDSNANPVPGAAGSGELDIVRAGQSPDGKWLAAVTRRPEGVALRIGAFGENLPELPVTGSFMSKPTWRGSSEVWTVVDGRNIVRAVRTADGWQLGRVDGRQLAGDQPVAELRVSRDGTRVAAVVGGDVVVAGVVEDGDQVTLQRPVVLQPPGAQQVTRLEWRQADFLVALTDSNSRFVYDVTVDGYQWNAYTASNLGQPLNAVTVAPDGRVIVADRSGLWQATDTDDVWSLLSVPIGGGSLPFYPG</sequence>
<feature type="domain" description="GerMN" evidence="2">
    <location>
        <begin position="206"/>
        <end position="294"/>
    </location>
</feature>
<evidence type="ECO:0000313" key="3">
    <source>
        <dbReference type="EMBL" id="KEI43224.1"/>
    </source>
</evidence>
<dbReference type="PROSITE" id="PS51257">
    <property type="entry name" value="PROKAR_LIPOPROTEIN"/>
    <property type="match status" value="1"/>
</dbReference>
<dbReference type="AlphaFoldDB" id="A0A073B6F2"/>
<dbReference type="Pfam" id="PF10646">
    <property type="entry name" value="Germane"/>
    <property type="match status" value="1"/>
</dbReference>
<feature type="chain" id="PRO_5039668674" evidence="1">
    <location>
        <begin position="24"/>
        <end position="573"/>
    </location>
</feature>
<comment type="caution">
    <text evidence="3">The sequence shown here is derived from an EMBL/GenBank/DDBJ whole genome shotgun (WGS) entry which is preliminary data.</text>
</comment>
<dbReference type="STRING" id="28042.GU90_17310"/>
<feature type="signal peptide" evidence="1">
    <location>
        <begin position="1"/>
        <end position="23"/>
    </location>
</feature>
<proteinExistence type="predicted"/>
<organism evidence="3 4">
    <name type="scientific">Saccharopolyspora rectivirgula</name>
    <dbReference type="NCBI Taxonomy" id="28042"/>
    <lineage>
        <taxon>Bacteria</taxon>
        <taxon>Bacillati</taxon>
        <taxon>Actinomycetota</taxon>
        <taxon>Actinomycetes</taxon>
        <taxon>Pseudonocardiales</taxon>
        <taxon>Pseudonocardiaceae</taxon>
        <taxon>Saccharopolyspora</taxon>
    </lineage>
</organism>
<gene>
    <name evidence="3" type="ORF">GU90_17310</name>
</gene>
<dbReference type="SMART" id="SM00909">
    <property type="entry name" value="Germane"/>
    <property type="match status" value="1"/>
</dbReference>
<evidence type="ECO:0000259" key="2">
    <source>
        <dbReference type="SMART" id="SM00909"/>
    </source>
</evidence>
<dbReference type="OrthoDB" id="3226781at2"/>
<keyword evidence="1" id="KW-0732">Signal</keyword>
<dbReference type="InterPro" id="IPR059026">
    <property type="entry name" value="LpqB_N"/>
</dbReference>
<name>A0A073B6F2_9PSEU</name>
<dbReference type="Proteomes" id="UP000031419">
    <property type="component" value="Unassembled WGS sequence"/>
</dbReference>
<dbReference type="Pfam" id="PF25976">
    <property type="entry name" value="LpqB_N"/>
    <property type="match status" value="1"/>
</dbReference>
<keyword evidence="4" id="KW-1185">Reference proteome</keyword>
<dbReference type="InterPro" id="IPR018910">
    <property type="entry name" value="LpqB_C"/>
</dbReference>
<dbReference type="eggNOG" id="COG5401">
    <property type="taxonomic scope" value="Bacteria"/>
</dbReference>
<dbReference type="InterPro" id="IPR019606">
    <property type="entry name" value="GerMN"/>
</dbReference>
<dbReference type="EMBL" id="JNVU01000041">
    <property type="protein sequence ID" value="KEI43224.1"/>
    <property type="molecule type" value="Genomic_DNA"/>
</dbReference>
<reference evidence="3 4" key="1">
    <citation type="submission" date="2014-06" db="EMBL/GenBank/DDBJ databases">
        <title>Saccharopolyspora rectivirgula DSM-43113 Genome sequencing.</title>
        <authorList>
            <person name="Barrera C."/>
            <person name="Millon L."/>
            <person name="Rognon B."/>
            <person name="Zaugg C."/>
            <person name="Monod M."/>
        </authorList>
    </citation>
    <scope>NUCLEOTIDE SEQUENCE [LARGE SCALE GENOMIC DNA]</scope>
    <source>
        <strain evidence="3 4">DSM 43113</strain>
    </source>
</reference>
<evidence type="ECO:0000256" key="1">
    <source>
        <dbReference type="SAM" id="SignalP"/>
    </source>
</evidence>
<evidence type="ECO:0000313" key="4">
    <source>
        <dbReference type="Proteomes" id="UP000031419"/>
    </source>
</evidence>
<dbReference type="Pfam" id="PF10647">
    <property type="entry name" value="Gmad1"/>
    <property type="match status" value="1"/>
</dbReference>
<protein>
    <submittedName>
        <fullName evidence="3">Sporulation protein</fullName>
    </submittedName>
</protein>